<feature type="repeat" description="PPR" evidence="2">
    <location>
        <begin position="22"/>
        <end position="56"/>
    </location>
</feature>
<dbReference type="Proteomes" id="UP000639772">
    <property type="component" value="Unassembled WGS sequence"/>
</dbReference>
<dbReference type="InterPro" id="IPR046848">
    <property type="entry name" value="E_motif"/>
</dbReference>
<dbReference type="PANTHER" id="PTHR47926:SF355">
    <property type="entry name" value="DYW DOMAIN-CONTAINING PROTEIN"/>
    <property type="match status" value="1"/>
</dbReference>
<accession>A0A835RJW2</accession>
<dbReference type="OrthoDB" id="185373at2759"/>
<dbReference type="AlphaFoldDB" id="A0A835RJW2"/>
<sequence length="246" mass="27911">MYARCGHLGKAHEVFDSLPEQNVVAWTAMIAALGMHGFAEKAMGLFERMRQRGPKPNDVTFVAVLSACAHAGLVHQAREAFLSMSRDYHLAPRAEHHVCMVDLYGRADAQAFLPRGRGGLKLLELEPENPSHYVLLSNVYATAGKMDRVENTRDVMISRGWRKQIGYSLVEVDHVAYLFRMGDATAEISRYLGELVSRIKEMGYAPQTDSVMHDLEEEEEKELALRFQREVGGGFWVDEEWRRELD</sequence>
<dbReference type="InterPro" id="IPR002885">
    <property type="entry name" value="PPR_rpt"/>
</dbReference>
<dbReference type="Pfam" id="PF13041">
    <property type="entry name" value="PPR_2"/>
    <property type="match status" value="1"/>
</dbReference>
<dbReference type="GO" id="GO:0009451">
    <property type="term" value="P:RNA modification"/>
    <property type="evidence" value="ECO:0007669"/>
    <property type="project" value="InterPro"/>
</dbReference>
<dbReference type="InterPro" id="IPR011990">
    <property type="entry name" value="TPR-like_helical_dom_sf"/>
</dbReference>
<evidence type="ECO:0000256" key="2">
    <source>
        <dbReference type="PROSITE-ProRule" id="PRU00708"/>
    </source>
</evidence>
<evidence type="ECO:0000256" key="1">
    <source>
        <dbReference type="ARBA" id="ARBA00022737"/>
    </source>
</evidence>
<proteinExistence type="predicted"/>
<protein>
    <recommendedName>
        <fullName evidence="5">Pentatricopeptide repeat-containing protein</fullName>
    </recommendedName>
</protein>
<dbReference type="NCBIfam" id="TIGR00756">
    <property type="entry name" value="PPR"/>
    <property type="match status" value="1"/>
</dbReference>
<dbReference type="FunFam" id="1.25.40.10:FF:000158">
    <property type="entry name" value="pentatricopeptide repeat-containing protein At2g33680"/>
    <property type="match status" value="1"/>
</dbReference>
<dbReference type="InterPro" id="IPR046960">
    <property type="entry name" value="PPR_At4g14850-like_plant"/>
</dbReference>
<dbReference type="PROSITE" id="PS51375">
    <property type="entry name" value="PPR"/>
    <property type="match status" value="1"/>
</dbReference>
<reference evidence="3 4" key="1">
    <citation type="journal article" date="2020" name="Nat. Food">
        <title>A phased Vanilla planifolia genome enables genetic improvement of flavour and production.</title>
        <authorList>
            <person name="Hasing T."/>
            <person name="Tang H."/>
            <person name="Brym M."/>
            <person name="Khazi F."/>
            <person name="Huang T."/>
            <person name="Chambers A.H."/>
        </authorList>
    </citation>
    <scope>NUCLEOTIDE SEQUENCE [LARGE SCALE GENOMIC DNA]</scope>
    <source>
        <tissue evidence="3">Leaf</tissue>
    </source>
</reference>
<name>A0A835RJW2_VANPL</name>
<dbReference type="PANTHER" id="PTHR47926">
    <property type="entry name" value="PENTATRICOPEPTIDE REPEAT-CONTAINING PROTEIN"/>
    <property type="match status" value="1"/>
</dbReference>
<evidence type="ECO:0008006" key="5">
    <source>
        <dbReference type="Google" id="ProtNLM"/>
    </source>
</evidence>
<evidence type="ECO:0000313" key="3">
    <source>
        <dbReference type="EMBL" id="KAG0487332.1"/>
    </source>
</evidence>
<dbReference type="EMBL" id="JADCNM010000004">
    <property type="protein sequence ID" value="KAG0487332.1"/>
    <property type="molecule type" value="Genomic_DNA"/>
</dbReference>
<dbReference type="Gene3D" id="1.25.40.10">
    <property type="entry name" value="Tetratricopeptide repeat domain"/>
    <property type="match status" value="1"/>
</dbReference>
<gene>
    <name evidence="3" type="ORF">HPP92_009427</name>
</gene>
<dbReference type="GO" id="GO:0003723">
    <property type="term" value="F:RNA binding"/>
    <property type="evidence" value="ECO:0007669"/>
    <property type="project" value="InterPro"/>
</dbReference>
<evidence type="ECO:0000313" key="4">
    <source>
        <dbReference type="Proteomes" id="UP000639772"/>
    </source>
</evidence>
<dbReference type="GO" id="GO:0099402">
    <property type="term" value="P:plant organ development"/>
    <property type="evidence" value="ECO:0007669"/>
    <property type="project" value="UniProtKB-ARBA"/>
</dbReference>
<comment type="caution">
    <text evidence="3">The sequence shown here is derived from an EMBL/GenBank/DDBJ whole genome shotgun (WGS) entry which is preliminary data.</text>
</comment>
<organism evidence="3 4">
    <name type="scientific">Vanilla planifolia</name>
    <name type="common">Vanilla</name>
    <dbReference type="NCBI Taxonomy" id="51239"/>
    <lineage>
        <taxon>Eukaryota</taxon>
        <taxon>Viridiplantae</taxon>
        <taxon>Streptophyta</taxon>
        <taxon>Embryophyta</taxon>
        <taxon>Tracheophyta</taxon>
        <taxon>Spermatophyta</taxon>
        <taxon>Magnoliopsida</taxon>
        <taxon>Liliopsida</taxon>
        <taxon>Asparagales</taxon>
        <taxon>Orchidaceae</taxon>
        <taxon>Vanilloideae</taxon>
        <taxon>Vanilleae</taxon>
        <taxon>Vanilla</taxon>
    </lineage>
</organism>
<keyword evidence="1" id="KW-0677">Repeat</keyword>
<dbReference type="Pfam" id="PF20431">
    <property type="entry name" value="E_motif"/>
    <property type="match status" value="1"/>
</dbReference>